<dbReference type="AlphaFoldDB" id="A0A414NFT2"/>
<protein>
    <submittedName>
        <fullName evidence="8">CoA-disulfide reductase</fullName>
    </submittedName>
</protein>
<name>A0A414NFT2_9ACTN</name>
<dbReference type="Pfam" id="PF02852">
    <property type="entry name" value="Pyr_redox_dim"/>
    <property type="match status" value="1"/>
</dbReference>
<dbReference type="PRINTS" id="PR00368">
    <property type="entry name" value="FADPNR"/>
</dbReference>
<dbReference type="PRINTS" id="PR00411">
    <property type="entry name" value="PNDRDTASEI"/>
</dbReference>
<dbReference type="InterPro" id="IPR036873">
    <property type="entry name" value="Rhodanese-like_dom_sf"/>
</dbReference>
<keyword evidence="5" id="KW-0560">Oxidoreductase</keyword>
<proteinExistence type="inferred from homology"/>
<dbReference type="InterPro" id="IPR050260">
    <property type="entry name" value="FAD-bd_OxRdtase"/>
</dbReference>
<keyword evidence="3" id="KW-0285">Flavoprotein</keyword>
<dbReference type="SUPFAM" id="SSF52821">
    <property type="entry name" value="Rhodanese/Cell cycle control phosphatase"/>
    <property type="match status" value="1"/>
</dbReference>
<evidence type="ECO:0000256" key="4">
    <source>
        <dbReference type="ARBA" id="ARBA00022827"/>
    </source>
</evidence>
<dbReference type="Proteomes" id="UP000283983">
    <property type="component" value="Unassembled WGS sequence"/>
</dbReference>
<dbReference type="SUPFAM" id="SSF55424">
    <property type="entry name" value="FAD/NAD-linked reductases, dimerisation (C-terminal) domain"/>
    <property type="match status" value="1"/>
</dbReference>
<evidence type="ECO:0000256" key="6">
    <source>
        <dbReference type="ARBA" id="ARBA00023284"/>
    </source>
</evidence>
<dbReference type="InterPro" id="IPR036188">
    <property type="entry name" value="FAD/NAD-bd_sf"/>
</dbReference>
<dbReference type="Pfam" id="PF00581">
    <property type="entry name" value="Rhodanese"/>
    <property type="match status" value="1"/>
</dbReference>
<dbReference type="PROSITE" id="PS50206">
    <property type="entry name" value="RHODANESE_3"/>
    <property type="match status" value="1"/>
</dbReference>
<evidence type="ECO:0000256" key="1">
    <source>
        <dbReference type="ARBA" id="ARBA00001974"/>
    </source>
</evidence>
<dbReference type="InterPro" id="IPR016156">
    <property type="entry name" value="FAD/NAD-linked_Rdtase_dimer_sf"/>
</dbReference>
<accession>A0A414NFT2</accession>
<evidence type="ECO:0000256" key="2">
    <source>
        <dbReference type="ARBA" id="ARBA00009130"/>
    </source>
</evidence>
<dbReference type="SMART" id="SM00450">
    <property type="entry name" value="RHOD"/>
    <property type="match status" value="1"/>
</dbReference>
<dbReference type="PANTHER" id="PTHR43429:SF1">
    <property type="entry name" value="NAD(P)H SULFUR OXIDOREDUCTASE (COA-DEPENDENT)"/>
    <property type="match status" value="1"/>
</dbReference>
<comment type="cofactor">
    <cofactor evidence="1">
        <name>FAD</name>
        <dbReference type="ChEBI" id="CHEBI:57692"/>
    </cofactor>
</comment>
<dbReference type="PANTHER" id="PTHR43429">
    <property type="entry name" value="PYRIDINE NUCLEOTIDE-DISULFIDE OXIDOREDUCTASE DOMAIN-CONTAINING"/>
    <property type="match status" value="1"/>
</dbReference>
<dbReference type="FunCoup" id="A0A414NFT2">
    <property type="interactions" value="106"/>
</dbReference>
<dbReference type="EMBL" id="QSLJ01000001">
    <property type="protein sequence ID" value="RHF38663.1"/>
    <property type="molecule type" value="Genomic_DNA"/>
</dbReference>
<keyword evidence="9" id="KW-1185">Reference proteome</keyword>
<dbReference type="GO" id="GO:0016491">
    <property type="term" value="F:oxidoreductase activity"/>
    <property type="evidence" value="ECO:0007669"/>
    <property type="project" value="UniProtKB-KW"/>
</dbReference>
<evidence type="ECO:0000259" key="7">
    <source>
        <dbReference type="PROSITE" id="PS50206"/>
    </source>
</evidence>
<organism evidence="8 9">
    <name type="scientific">Collinsella intestinalis</name>
    <dbReference type="NCBI Taxonomy" id="147207"/>
    <lineage>
        <taxon>Bacteria</taxon>
        <taxon>Bacillati</taxon>
        <taxon>Actinomycetota</taxon>
        <taxon>Coriobacteriia</taxon>
        <taxon>Coriobacteriales</taxon>
        <taxon>Coriobacteriaceae</taxon>
        <taxon>Collinsella</taxon>
    </lineage>
</organism>
<evidence type="ECO:0000256" key="3">
    <source>
        <dbReference type="ARBA" id="ARBA00022630"/>
    </source>
</evidence>
<keyword evidence="6" id="KW-0676">Redox-active center</keyword>
<gene>
    <name evidence="8" type="ORF">DW682_02915</name>
</gene>
<evidence type="ECO:0000313" key="9">
    <source>
        <dbReference type="Proteomes" id="UP000283983"/>
    </source>
</evidence>
<sequence>MDLTERSPIMKVIIVGGVAGGATAAARLRRLDENAEIIMIERSGYVSYANCGLPYYIGGTITDRSKLTLQTPQSFRNRFDIDARVRQEVVAIDRAARTVTVRRLDDGTEYVEGYDKLILSPGARPVTPDLPGIDAGRLFTLRTVEDTYAVADFIDREQPRRATVVGAGFIGLEMAENLRERGLEVTVVQRGEHVMPVFDADMASLLHNHLREHGVELLLKADVTGFEETSDAIFTTLADGRVLESDLVMLSIGVAPESTLAREAGLELGMRGSIKVDATMRTSDPDIYAVGDAVEVTNVVTGSPALIALAGPANKQGRIAADNICGRESEFGGSQGSSVLKLFELDAASTGLTLTAARAAGIDADAVILSPANHATYYPGAETMTLKVVFERGTGRILGGQAIGRGGVDKRIDVLAVAIRARMTAADLTELDLAYAPPYSSAKDPVNMAGFMIENILDGLVDQVTWDEALELVAEDGDAILLDTRTAGERSRGGIEGALNIPVDELREHLDELPRDKRLLVFCASGLRSYVACRILSQHGFSCANVAGGYGFHTQVKRGSAAPHACVGDCGLPV</sequence>
<reference evidence="8 9" key="1">
    <citation type="submission" date="2018-08" db="EMBL/GenBank/DDBJ databases">
        <title>A genome reference for cultivated species of the human gut microbiota.</title>
        <authorList>
            <person name="Zou Y."/>
            <person name="Xue W."/>
            <person name="Luo G."/>
        </authorList>
    </citation>
    <scope>NUCLEOTIDE SEQUENCE [LARGE SCALE GENOMIC DNA]</scope>
    <source>
        <strain evidence="8 9">AM25-33</strain>
    </source>
</reference>
<evidence type="ECO:0000313" key="8">
    <source>
        <dbReference type="EMBL" id="RHF38663.1"/>
    </source>
</evidence>
<dbReference type="SUPFAM" id="SSF51905">
    <property type="entry name" value="FAD/NAD(P)-binding domain"/>
    <property type="match status" value="1"/>
</dbReference>
<comment type="caution">
    <text evidence="8">The sequence shown here is derived from an EMBL/GenBank/DDBJ whole genome shotgun (WGS) entry which is preliminary data.</text>
</comment>
<dbReference type="Gene3D" id="3.40.250.10">
    <property type="entry name" value="Rhodanese-like domain"/>
    <property type="match status" value="1"/>
</dbReference>
<dbReference type="Gene3D" id="3.50.50.60">
    <property type="entry name" value="FAD/NAD(P)-binding domain"/>
    <property type="match status" value="2"/>
</dbReference>
<dbReference type="InterPro" id="IPR001763">
    <property type="entry name" value="Rhodanese-like_dom"/>
</dbReference>
<dbReference type="InParanoid" id="A0A414NFT2"/>
<dbReference type="InterPro" id="IPR004099">
    <property type="entry name" value="Pyr_nucl-diS_OxRdtase_dimer"/>
</dbReference>
<evidence type="ECO:0000256" key="5">
    <source>
        <dbReference type="ARBA" id="ARBA00023002"/>
    </source>
</evidence>
<comment type="similarity">
    <text evidence="2">Belongs to the class-III pyridine nucleotide-disulfide oxidoreductase family.</text>
</comment>
<feature type="domain" description="Rhodanese" evidence="7">
    <location>
        <begin position="475"/>
        <end position="561"/>
    </location>
</feature>
<keyword evidence="4" id="KW-0274">FAD</keyword>
<dbReference type="Pfam" id="PF07992">
    <property type="entry name" value="Pyr_redox_2"/>
    <property type="match status" value="1"/>
</dbReference>
<dbReference type="InterPro" id="IPR023753">
    <property type="entry name" value="FAD/NAD-binding_dom"/>
</dbReference>